<keyword evidence="1" id="KW-0560">Oxidoreductase</keyword>
<dbReference type="OrthoDB" id="9798454at2"/>
<reference evidence="3 4" key="1">
    <citation type="submission" date="2020-01" db="EMBL/GenBank/DDBJ databases">
        <title>Paenibacillus soybeanensis sp. nov. isolated from the nodules of soybean (Glycine max(L.) Merr).</title>
        <authorList>
            <person name="Wang H."/>
        </authorList>
    </citation>
    <scope>NUCLEOTIDE SEQUENCE [LARGE SCALE GENOMIC DNA]</scope>
    <source>
        <strain evidence="3 4">DSM 23054</strain>
    </source>
</reference>
<dbReference type="PANTHER" id="PTHR47307:SF1">
    <property type="entry name" value="GLUTATHIONE-REGULATED POTASSIUM-EFFLUX SYSTEM ANCILLARY PROTEIN KEFG"/>
    <property type="match status" value="1"/>
</dbReference>
<name>A0A7X4YQ77_9BACL</name>
<sequence>MKTLVIVAHPNLESSNWNKAWVEELKKSGDITIHELYKEYPSKNIDVKREQQLVETHDRIIFQYPLYWYNMPPLLKQWFDDVLLYNWAYGPEATATTGKEIGVAISTYGTAESYQPTGSNRLTLEQILAPIQASARFIGAVYLPHFALSDTSDVTPERLAQSSKAYAEHVKTVKPAAVAV</sequence>
<dbReference type="Proteomes" id="UP000558113">
    <property type="component" value="Unassembled WGS sequence"/>
</dbReference>
<dbReference type="Gene3D" id="3.40.50.360">
    <property type="match status" value="1"/>
</dbReference>
<dbReference type="GO" id="GO:0003955">
    <property type="term" value="F:NAD(P)H dehydrogenase (quinone) activity"/>
    <property type="evidence" value="ECO:0007669"/>
    <property type="project" value="TreeGrafter"/>
</dbReference>
<protein>
    <submittedName>
        <fullName evidence="3">General stress protein</fullName>
    </submittedName>
</protein>
<feature type="domain" description="Flavodoxin-like fold" evidence="2">
    <location>
        <begin position="1"/>
        <end position="169"/>
    </location>
</feature>
<dbReference type="InterPro" id="IPR046980">
    <property type="entry name" value="KefG/KefF"/>
</dbReference>
<dbReference type="GO" id="GO:0010181">
    <property type="term" value="F:FMN binding"/>
    <property type="evidence" value="ECO:0007669"/>
    <property type="project" value="TreeGrafter"/>
</dbReference>
<accession>A0A7X4YQ77</accession>
<proteinExistence type="predicted"/>
<dbReference type="RefSeq" id="WP_161699449.1">
    <property type="nucleotide sequence ID" value="NZ_JAAAMU010000007.1"/>
</dbReference>
<dbReference type="Pfam" id="PF02525">
    <property type="entry name" value="Flavodoxin_2"/>
    <property type="match status" value="1"/>
</dbReference>
<dbReference type="PANTHER" id="PTHR47307">
    <property type="entry name" value="GLUTATHIONE-REGULATED POTASSIUM-EFFLUX SYSTEM ANCILLARY PROTEIN KEFG"/>
    <property type="match status" value="1"/>
</dbReference>
<dbReference type="EMBL" id="JAAAMU010000007">
    <property type="protein sequence ID" value="NBC70478.1"/>
    <property type="molecule type" value="Genomic_DNA"/>
</dbReference>
<dbReference type="SUPFAM" id="SSF52218">
    <property type="entry name" value="Flavoproteins"/>
    <property type="match status" value="1"/>
</dbReference>
<evidence type="ECO:0000313" key="3">
    <source>
        <dbReference type="EMBL" id="NBC70478.1"/>
    </source>
</evidence>
<dbReference type="AlphaFoldDB" id="A0A7X4YQ77"/>
<evidence type="ECO:0000259" key="2">
    <source>
        <dbReference type="Pfam" id="PF02525"/>
    </source>
</evidence>
<organism evidence="3 4">
    <name type="scientific">Paenibacillus sacheonensis</name>
    <dbReference type="NCBI Taxonomy" id="742054"/>
    <lineage>
        <taxon>Bacteria</taxon>
        <taxon>Bacillati</taxon>
        <taxon>Bacillota</taxon>
        <taxon>Bacilli</taxon>
        <taxon>Bacillales</taxon>
        <taxon>Paenibacillaceae</taxon>
        <taxon>Paenibacillus</taxon>
    </lineage>
</organism>
<evidence type="ECO:0000313" key="4">
    <source>
        <dbReference type="Proteomes" id="UP000558113"/>
    </source>
</evidence>
<gene>
    <name evidence="3" type="ORF">GT003_15865</name>
</gene>
<dbReference type="InterPro" id="IPR029039">
    <property type="entry name" value="Flavoprotein-like_sf"/>
</dbReference>
<keyword evidence="4" id="KW-1185">Reference proteome</keyword>
<dbReference type="InterPro" id="IPR003680">
    <property type="entry name" value="Flavodoxin_fold"/>
</dbReference>
<evidence type="ECO:0000256" key="1">
    <source>
        <dbReference type="ARBA" id="ARBA00023002"/>
    </source>
</evidence>
<comment type="caution">
    <text evidence="3">The sequence shown here is derived from an EMBL/GenBank/DDBJ whole genome shotgun (WGS) entry which is preliminary data.</text>
</comment>
<dbReference type="GO" id="GO:0009055">
    <property type="term" value="F:electron transfer activity"/>
    <property type="evidence" value="ECO:0007669"/>
    <property type="project" value="TreeGrafter"/>
</dbReference>